<keyword evidence="12" id="KW-0804">Transcription</keyword>
<evidence type="ECO:0000256" key="11">
    <source>
        <dbReference type="ARBA" id="ARBA00023159"/>
    </source>
</evidence>
<dbReference type="GO" id="GO:0003223">
    <property type="term" value="P:ventricular compact myocardium morphogenesis"/>
    <property type="evidence" value="ECO:0007669"/>
    <property type="project" value="Ensembl"/>
</dbReference>
<accession>A0A8C5FW08</accession>
<keyword evidence="4" id="KW-0479">Metal-binding</keyword>
<evidence type="ECO:0000313" key="17">
    <source>
        <dbReference type="Ensembl" id="ENSGMOP00000065661.1"/>
    </source>
</evidence>
<keyword evidence="8" id="KW-0832">Ubl conjugation</keyword>
<dbReference type="CDD" id="cd21583">
    <property type="entry name" value="KLF2_N"/>
    <property type="match status" value="1"/>
</dbReference>
<evidence type="ECO:0000256" key="1">
    <source>
        <dbReference type="ARBA" id="ARBA00004123"/>
    </source>
</evidence>
<evidence type="ECO:0000256" key="15">
    <source>
        <dbReference type="SAM" id="MobiDB-lite"/>
    </source>
</evidence>
<feature type="domain" description="C2H2-type" evidence="16">
    <location>
        <begin position="318"/>
        <end position="347"/>
    </location>
</feature>
<dbReference type="FunFam" id="3.30.160.60:FF:000237">
    <property type="entry name" value="Krueppel-like factor 2"/>
    <property type="match status" value="1"/>
</dbReference>
<gene>
    <name evidence="17" type="primary">klf2b</name>
</gene>
<dbReference type="GO" id="GO:0005634">
    <property type="term" value="C:nucleus"/>
    <property type="evidence" value="ECO:0007669"/>
    <property type="project" value="UniProtKB-SubCell"/>
</dbReference>
<dbReference type="PANTHER" id="PTHR23235:SF154">
    <property type="entry name" value="KRUEPPEL-LIKE FACTOR 2"/>
    <property type="match status" value="1"/>
</dbReference>
<evidence type="ECO:0000256" key="14">
    <source>
        <dbReference type="PROSITE-ProRule" id="PRU00042"/>
    </source>
</evidence>
<evidence type="ECO:0000256" key="4">
    <source>
        <dbReference type="ARBA" id="ARBA00022723"/>
    </source>
</evidence>
<keyword evidence="11" id="KW-0010">Activator</keyword>
<name>A0A8C5FW08_GADMO</name>
<protein>
    <submittedName>
        <fullName evidence="17">Kruppel like factor 2b</fullName>
    </submittedName>
</protein>
<dbReference type="FunFam" id="3.30.160.60:FF:000446">
    <property type="entry name" value="Zinc finger protein"/>
    <property type="match status" value="1"/>
</dbReference>
<dbReference type="GO" id="GO:0008270">
    <property type="term" value="F:zinc ion binding"/>
    <property type="evidence" value="ECO:0007669"/>
    <property type="project" value="UniProtKB-KW"/>
</dbReference>
<organism evidence="17 18">
    <name type="scientific">Gadus morhua</name>
    <name type="common">Atlantic cod</name>
    <dbReference type="NCBI Taxonomy" id="8049"/>
    <lineage>
        <taxon>Eukaryota</taxon>
        <taxon>Metazoa</taxon>
        <taxon>Chordata</taxon>
        <taxon>Craniata</taxon>
        <taxon>Vertebrata</taxon>
        <taxon>Euteleostomi</taxon>
        <taxon>Actinopterygii</taxon>
        <taxon>Neopterygii</taxon>
        <taxon>Teleostei</taxon>
        <taxon>Neoteleostei</taxon>
        <taxon>Acanthomorphata</taxon>
        <taxon>Zeiogadaria</taxon>
        <taxon>Gadariae</taxon>
        <taxon>Gadiformes</taxon>
        <taxon>Gadoidei</taxon>
        <taxon>Gadidae</taxon>
        <taxon>Gadus</taxon>
    </lineage>
</organism>
<dbReference type="InterPro" id="IPR036236">
    <property type="entry name" value="Znf_C2H2_sf"/>
</dbReference>
<comment type="subcellular location">
    <subcellularLocation>
        <location evidence="1">Nucleus</location>
    </subcellularLocation>
</comment>
<dbReference type="Gene3D" id="3.30.160.60">
    <property type="entry name" value="Classic Zinc Finger"/>
    <property type="match status" value="3"/>
</dbReference>
<dbReference type="GO" id="GO:0000981">
    <property type="term" value="F:DNA-binding transcription factor activity, RNA polymerase II-specific"/>
    <property type="evidence" value="ECO:0007669"/>
    <property type="project" value="TreeGrafter"/>
</dbReference>
<evidence type="ECO:0000256" key="9">
    <source>
        <dbReference type="ARBA" id="ARBA00023015"/>
    </source>
</evidence>
<dbReference type="Ensembl" id="ENSGMOT00000047300.1">
    <property type="protein sequence ID" value="ENSGMOP00000065661.1"/>
    <property type="gene ID" value="ENSGMOG00000036462.1"/>
</dbReference>
<dbReference type="PANTHER" id="PTHR23235">
    <property type="entry name" value="KRUEPPEL-LIKE TRANSCRIPTION FACTOR"/>
    <property type="match status" value="1"/>
</dbReference>
<reference evidence="17" key="1">
    <citation type="submission" date="2025-08" db="UniProtKB">
        <authorList>
            <consortium name="Ensembl"/>
        </authorList>
    </citation>
    <scope>IDENTIFICATION</scope>
</reference>
<dbReference type="Pfam" id="PF00096">
    <property type="entry name" value="zf-C2H2"/>
    <property type="match status" value="3"/>
</dbReference>
<keyword evidence="13" id="KW-0539">Nucleus</keyword>
<dbReference type="AlphaFoldDB" id="A0A8C5FW08"/>
<dbReference type="FunFam" id="3.30.160.60:FF:000018">
    <property type="entry name" value="Krueppel-like factor 15"/>
    <property type="match status" value="1"/>
</dbReference>
<proteinExistence type="inferred from homology"/>
<keyword evidence="6 14" id="KW-0863">Zinc-finger</keyword>
<keyword evidence="9" id="KW-0805">Transcription regulation</keyword>
<dbReference type="SMART" id="SM00355">
    <property type="entry name" value="ZnF_C2H2"/>
    <property type="match status" value="3"/>
</dbReference>
<dbReference type="GO" id="GO:0042662">
    <property type="term" value="P:negative regulation of mesodermal cell fate specification"/>
    <property type="evidence" value="ECO:0007669"/>
    <property type="project" value="Ensembl"/>
</dbReference>
<evidence type="ECO:0000259" key="16">
    <source>
        <dbReference type="PROSITE" id="PS50157"/>
    </source>
</evidence>
<dbReference type="InterPro" id="IPR013087">
    <property type="entry name" value="Znf_C2H2_type"/>
</dbReference>
<dbReference type="PROSITE" id="PS50157">
    <property type="entry name" value="ZINC_FINGER_C2H2_2"/>
    <property type="match status" value="3"/>
</dbReference>
<evidence type="ECO:0000256" key="5">
    <source>
        <dbReference type="ARBA" id="ARBA00022737"/>
    </source>
</evidence>
<keyword evidence="3" id="KW-0597">Phosphoprotein</keyword>
<comment type="similarity">
    <text evidence="2">Belongs to the krueppel C2H2-type zinc-finger protein family.</text>
</comment>
<dbReference type="GO" id="GO:0000978">
    <property type="term" value="F:RNA polymerase II cis-regulatory region sequence-specific DNA binding"/>
    <property type="evidence" value="ECO:0007669"/>
    <property type="project" value="TreeGrafter"/>
</dbReference>
<evidence type="ECO:0000256" key="7">
    <source>
        <dbReference type="ARBA" id="ARBA00022833"/>
    </source>
</evidence>
<dbReference type="GO" id="GO:0045893">
    <property type="term" value="P:positive regulation of DNA-templated transcription"/>
    <property type="evidence" value="ECO:0007669"/>
    <property type="project" value="UniProtKB-ARBA"/>
</dbReference>
<feature type="region of interest" description="Disordered" evidence="15">
    <location>
        <begin position="289"/>
        <end position="313"/>
    </location>
</feature>
<keyword evidence="18" id="KW-1185">Reference proteome</keyword>
<keyword evidence="7" id="KW-0862">Zinc</keyword>
<evidence type="ECO:0000256" key="3">
    <source>
        <dbReference type="ARBA" id="ARBA00022553"/>
    </source>
</evidence>
<evidence type="ECO:0000256" key="10">
    <source>
        <dbReference type="ARBA" id="ARBA00023125"/>
    </source>
</evidence>
<dbReference type="OrthoDB" id="4748970at2759"/>
<feature type="domain" description="C2H2-type" evidence="16">
    <location>
        <begin position="348"/>
        <end position="377"/>
    </location>
</feature>
<dbReference type="GO" id="GO:0042665">
    <property type="term" value="P:regulation of ectodermal cell fate specification"/>
    <property type="evidence" value="ECO:0007669"/>
    <property type="project" value="Ensembl"/>
</dbReference>
<reference evidence="17" key="2">
    <citation type="submission" date="2025-09" db="UniProtKB">
        <authorList>
            <consortium name="Ensembl"/>
        </authorList>
    </citation>
    <scope>IDENTIFICATION</scope>
</reference>
<sequence length="401" mass="44731">MASSGLMLPSFSTFSNQRERQWEDRWKVETDKPLCSVFEMVHSSDTRSRKDDEDLSNYLDLDFILANTSGASSTGLLGCGAAAGAEYMGSVADANLYPTTGITVPSYTTNEHRSPPPPYTASLMAELLRSSDGENGYGAARQGRFYGHVAQFPRHHQDIVDNIKVEPNMDSYGPVMGMAPQSCTKIKQEGNVSCMMSFEQPRVAISPRAANSMTPPLSPGEQGGSECQAPVCHPTLGYPHKYHPSSAYPHQHPHHPTAPQQMHLSYQHPFGVYDEGLQGMQAGGQRVMLTPPSSPLELLDSKPKRGRRTWPRKRTATHTCTFAGCGKTYTKSSHLKAHHRTHTGEKPYHCSWEGCGWKFARSDELTRHFRKHTGHRPFQCHLCERAFSRSDHLALHMKRHM</sequence>
<keyword evidence="5" id="KW-0677">Repeat</keyword>
<evidence type="ECO:0000256" key="12">
    <source>
        <dbReference type="ARBA" id="ARBA00023163"/>
    </source>
</evidence>
<evidence type="ECO:0000313" key="18">
    <source>
        <dbReference type="Proteomes" id="UP000694546"/>
    </source>
</evidence>
<keyword evidence="10" id="KW-0238">DNA-binding</keyword>
<feature type="domain" description="C2H2-type" evidence="16">
    <location>
        <begin position="378"/>
        <end position="401"/>
    </location>
</feature>
<dbReference type="PROSITE" id="PS00028">
    <property type="entry name" value="ZINC_FINGER_C2H2_1"/>
    <property type="match status" value="3"/>
</dbReference>
<feature type="compositionally biased region" description="Basic residues" evidence="15">
    <location>
        <begin position="304"/>
        <end position="313"/>
    </location>
</feature>
<dbReference type="Proteomes" id="UP000694546">
    <property type="component" value="Chromosome 8"/>
</dbReference>
<dbReference type="GeneTree" id="ENSGT00940000164495"/>
<evidence type="ECO:0000256" key="2">
    <source>
        <dbReference type="ARBA" id="ARBA00006991"/>
    </source>
</evidence>
<evidence type="ECO:0000256" key="6">
    <source>
        <dbReference type="ARBA" id="ARBA00022771"/>
    </source>
</evidence>
<dbReference type="SUPFAM" id="SSF57667">
    <property type="entry name" value="beta-beta-alpha zinc fingers"/>
    <property type="match status" value="2"/>
</dbReference>
<evidence type="ECO:0000256" key="13">
    <source>
        <dbReference type="ARBA" id="ARBA00023242"/>
    </source>
</evidence>
<evidence type="ECO:0000256" key="8">
    <source>
        <dbReference type="ARBA" id="ARBA00022843"/>
    </source>
</evidence>